<accession>A0A388L535</accession>
<dbReference type="Gramene" id="GBG77414">
    <property type="protein sequence ID" value="GBG77414"/>
    <property type="gene ID" value="CBR_g23863"/>
</dbReference>
<sequence>MDMSRAVLVNENGHGGGSTSWTMQDAGFDEGVSQHRPNRVQTVVHHPSSNAPNVYGGRPDVSTSAGSHRCVEHIVCRFNNMRANSVGEGARQGGAASEAELVDIDIEDDDEEEEVVVKEATPAGKRKQTSKGRGKGKATAKEGGTNGEGGESGGRANWNLNESLVLVRGKRDQDDYFANAGTNFARMKTKDRKWADIANMMDKEGVRQDGDQCMKRWENIFGWYRKVWDREKESGLQSYFLMSSKIRREKGYKFNLDRTLYDAIHIMQGNNQAVHPPNIVDTGNRQAQQSQQGEHSQAASGGGEADTSASENKEADVGDGYGRKSSTNVMQGSRGSGRTPGNWHSRR</sequence>
<reference evidence="3 4" key="1">
    <citation type="journal article" date="2018" name="Cell">
        <title>The Chara Genome: Secondary Complexity and Implications for Plant Terrestrialization.</title>
        <authorList>
            <person name="Nishiyama T."/>
            <person name="Sakayama H."/>
            <person name="Vries J.D."/>
            <person name="Buschmann H."/>
            <person name="Saint-Marcoux D."/>
            <person name="Ullrich K.K."/>
            <person name="Haas F.B."/>
            <person name="Vanderstraeten L."/>
            <person name="Becker D."/>
            <person name="Lang D."/>
            <person name="Vosolsobe S."/>
            <person name="Rombauts S."/>
            <person name="Wilhelmsson P.K.I."/>
            <person name="Janitza P."/>
            <person name="Kern R."/>
            <person name="Heyl A."/>
            <person name="Rumpler F."/>
            <person name="Villalobos L.I.A.C."/>
            <person name="Clay J.M."/>
            <person name="Skokan R."/>
            <person name="Toyoda A."/>
            <person name="Suzuki Y."/>
            <person name="Kagoshima H."/>
            <person name="Schijlen E."/>
            <person name="Tajeshwar N."/>
            <person name="Catarino B."/>
            <person name="Hetherington A.J."/>
            <person name="Saltykova A."/>
            <person name="Bonnot C."/>
            <person name="Breuninger H."/>
            <person name="Symeonidi A."/>
            <person name="Radhakrishnan G.V."/>
            <person name="Van Nieuwerburgh F."/>
            <person name="Deforce D."/>
            <person name="Chang C."/>
            <person name="Karol K.G."/>
            <person name="Hedrich R."/>
            <person name="Ulvskov P."/>
            <person name="Glockner G."/>
            <person name="Delwiche C.F."/>
            <person name="Petrasek J."/>
            <person name="Van de Peer Y."/>
            <person name="Friml J."/>
            <person name="Beilby M."/>
            <person name="Dolan L."/>
            <person name="Kohara Y."/>
            <person name="Sugano S."/>
            <person name="Fujiyama A."/>
            <person name="Delaux P.-M."/>
            <person name="Quint M."/>
            <person name="TheiBen G."/>
            <person name="Hagemann M."/>
            <person name="Harholt J."/>
            <person name="Dunand C."/>
            <person name="Zachgo S."/>
            <person name="Langdale J."/>
            <person name="Maumus F."/>
            <person name="Straeten D.V.D."/>
            <person name="Gould S.B."/>
            <person name="Rensing S.A."/>
        </authorList>
    </citation>
    <scope>NUCLEOTIDE SEQUENCE [LARGE SCALE GENOMIC DNA]</scope>
    <source>
        <strain evidence="3 4">S276</strain>
    </source>
</reference>
<feature type="domain" description="Myb-like" evidence="2">
    <location>
        <begin position="150"/>
        <end position="221"/>
    </location>
</feature>
<evidence type="ECO:0000313" key="3">
    <source>
        <dbReference type="EMBL" id="GBG77414.1"/>
    </source>
</evidence>
<dbReference type="PROSITE" id="PS50090">
    <property type="entry name" value="MYB_LIKE"/>
    <property type="match status" value="1"/>
</dbReference>
<feature type="region of interest" description="Disordered" evidence="1">
    <location>
        <begin position="273"/>
        <end position="347"/>
    </location>
</feature>
<dbReference type="InterPro" id="IPR001005">
    <property type="entry name" value="SANT/Myb"/>
</dbReference>
<dbReference type="EMBL" id="BFEA01000267">
    <property type="protein sequence ID" value="GBG77414.1"/>
    <property type="molecule type" value="Genomic_DNA"/>
</dbReference>
<comment type="caution">
    <text evidence="3">The sequence shown here is derived from an EMBL/GenBank/DDBJ whole genome shotgun (WGS) entry which is preliminary data.</text>
</comment>
<evidence type="ECO:0000256" key="1">
    <source>
        <dbReference type="SAM" id="MobiDB-lite"/>
    </source>
</evidence>
<name>A0A388L535_CHABU</name>
<keyword evidence="4" id="KW-1185">Reference proteome</keyword>
<feature type="compositionally biased region" description="Low complexity" evidence="1">
    <location>
        <begin position="286"/>
        <end position="299"/>
    </location>
</feature>
<dbReference type="Proteomes" id="UP000265515">
    <property type="component" value="Unassembled WGS sequence"/>
</dbReference>
<dbReference type="OrthoDB" id="1843873at2759"/>
<evidence type="ECO:0000259" key="2">
    <source>
        <dbReference type="PROSITE" id="PS50090"/>
    </source>
</evidence>
<feature type="region of interest" description="Disordered" evidence="1">
    <location>
        <begin position="109"/>
        <end position="156"/>
    </location>
</feature>
<dbReference type="Pfam" id="PF13837">
    <property type="entry name" value="Myb_DNA-bind_4"/>
    <property type="match status" value="1"/>
</dbReference>
<proteinExistence type="predicted"/>
<dbReference type="AlphaFoldDB" id="A0A388L535"/>
<organism evidence="3 4">
    <name type="scientific">Chara braunii</name>
    <name type="common">Braun's stonewort</name>
    <dbReference type="NCBI Taxonomy" id="69332"/>
    <lineage>
        <taxon>Eukaryota</taxon>
        <taxon>Viridiplantae</taxon>
        <taxon>Streptophyta</taxon>
        <taxon>Charophyceae</taxon>
        <taxon>Charales</taxon>
        <taxon>Characeae</taxon>
        <taxon>Chara</taxon>
    </lineage>
</organism>
<feature type="compositionally biased region" description="Gly residues" evidence="1">
    <location>
        <begin position="144"/>
        <end position="153"/>
    </location>
</feature>
<feature type="compositionally biased region" description="Basic residues" evidence="1">
    <location>
        <begin position="124"/>
        <end position="138"/>
    </location>
</feature>
<dbReference type="InterPro" id="IPR044822">
    <property type="entry name" value="Myb_DNA-bind_4"/>
</dbReference>
<dbReference type="Gene3D" id="1.10.10.60">
    <property type="entry name" value="Homeodomain-like"/>
    <property type="match status" value="1"/>
</dbReference>
<feature type="region of interest" description="Disordered" evidence="1">
    <location>
        <begin position="1"/>
        <end position="20"/>
    </location>
</feature>
<protein>
    <recommendedName>
        <fullName evidence="2">Myb-like domain-containing protein</fullName>
    </recommendedName>
</protein>
<gene>
    <name evidence="3" type="ORF">CBR_g23863</name>
</gene>
<dbReference type="PANTHER" id="PTHR33492">
    <property type="entry name" value="OSJNBA0043A12.37 PROTEIN-RELATED"/>
    <property type="match status" value="1"/>
</dbReference>
<evidence type="ECO:0000313" key="4">
    <source>
        <dbReference type="Proteomes" id="UP000265515"/>
    </source>
</evidence>
<feature type="compositionally biased region" description="Polar residues" evidence="1">
    <location>
        <begin position="324"/>
        <end position="333"/>
    </location>
</feature>
<dbReference type="PANTHER" id="PTHR33492:SF11">
    <property type="entry name" value="OS04G0670900 PROTEIN"/>
    <property type="match status" value="1"/>
</dbReference>